<dbReference type="SUPFAM" id="SSF56801">
    <property type="entry name" value="Acetyl-CoA synthetase-like"/>
    <property type="match status" value="1"/>
</dbReference>
<evidence type="ECO:0000313" key="6">
    <source>
        <dbReference type="EMBL" id="TQL99084.1"/>
    </source>
</evidence>
<dbReference type="Pfam" id="PF00550">
    <property type="entry name" value="PP-binding"/>
    <property type="match status" value="1"/>
</dbReference>
<dbReference type="Gene3D" id="3.30.300.30">
    <property type="match status" value="1"/>
</dbReference>
<dbReference type="EMBL" id="VFOZ01000001">
    <property type="protein sequence ID" value="TQL99084.1"/>
    <property type="molecule type" value="Genomic_DNA"/>
</dbReference>
<dbReference type="Gene3D" id="3.30.559.10">
    <property type="entry name" value="Chloramphenicol acetyltransferase-like domain"/>
    <property type="match status" value="1"/>
</dbReference>
<dbReference type="Gene3D" id="3.40.50.12780">
    <property type="entry name" value="N-terminal domain of ligase-like"/>
    <property type="match status" value="1"/>
</dbReference>
<dbReference type="Pfam" id="PF00668">
    <property type="entry name" value="Condensation"/>
    <property type="match status" value="1"/>
</dbReference>
<dbReference type="GO" id="GO:0043041">
    <property type="term" value="P:amino acid activation for nonribosomal peptide biosynthetic process"/>
    <property type="evidence" value="ECO:0007669"/>
    <property type="project" value="TreeGrafter"/>
</dbReference>
<dbReference type="InterPro" id="IPR025110">
    <property type="entry name" value="AMP-bd_C"/>
</dbReference>
<keyword evidence="7" id="KW-1185">Reference proteome</keyword>
<accession>A0A543CPR8</accession>
<comment type="caution">
    <text evidence="6">The sequence shown here is derived from an EMBL/GenBank/DDBJ whole genome shotgun (WGS) entry which is preliminary data.</text>
</comment>
<evidence type="ECO:0000259" key="5">
    <source>
        <dbReference type="PROSITE" id="PS50075"/>
    </source>
</evidence>
<keyword evidence="2" id="KW-0596">Phosphopantetheine</keyword>
<name>A0A543CPR8_9ACTN</name>
<dbReference type="InterPro" id="IPR042099">
    <property type="entry name" value="ANL_N_sf"/>
</dbReference>
<dbReference type="PROSITE" id="PS00455">
    <property type="entry name" value="AMP_BINDING"/>
    <property type="match status" value="1"/>
</dbReference>
<dbReference type="InterPro" id="IPR023213">
    <property type="entry name" value="CAT-like_dom_sf"/>
</dbReference>
<dbReference type="PROSITE" id="PS00012">
    <property type="entry name" value="PHOSPHOPANTETHEINE"/>
    <property type="match status" value="1"/>
</dbReference>
<organism evidence="6 7">
    <name type="scientific">Actinoallomurus bryophytorum</name>
    <dbReference type="NCBI Taxonomy" id="1490222"/>
    <lineage>
        <taxon>Bacteria</taxon>
        <taxon>Bacillati</taxon>
        <taxon>Actinomycetota</taxon>
        <taxon>Actinomycetes</taxon>
        <taxon>Streptosporangiales</taxon>
        <taxon>Thermomonosporaceae</taxon>
        <taxon>Actinoallomurus</taxon>
    </lineage>
</organism>
<dbReference type="SUPFAM" id="SSF52777">
    <property type="entry name" value="CoA-dependent acyltransferases"/>
    <property type="match status" value="2"/>
</dbReference>
<reference evidence="6 7" key="1">
    <citation type="submission" date="2019-06" db="EMBL/GenBank/DDBJ databases">
        <title>Sequencing the genomes of 1000 actinobacteria strains.</title>
        <authorList>
            <person name="Klenk H.-P."/>
        </authorList>
    </citation>
    <scope>NUCLEOTIDE SEQUENCE [LARGE SCALE GENOMIC DNA]</scope>
    <source>
        <strain evidence="6 7">DSM 102200</strain>
    </source>
</reference>
<proteinExistence type="predicted"/>
<dbReference type="PANTHER" id="PTHR45527">
    <property type="entry name" value="NONRIBOSOMAL PEPTIDE SYNTHETASE"/>
    <property type="match status" value="1"/>
</dbReference>
<evidence type="ECO:0000256" key="1">
    <source>
        <dbReference type="ARBA" id="ARBA00001957"/>
    </source>
</evidence>
<dbReference type="GO" id="GO:0016874">
    <property type="term" value="F:ligase activity"/>
    <property type="evidence" value="ECO:0007669"/>
    <property type="project" value="UniProtKB-KW"/>
</dbReference>
<dbReference type="InterPro" id="IPR001242">
    <property type="entry name" value="Condensation_dom"/>
</dbReference>
<feature type="region of interest" description="Disordered" evidence="4">
    <location>
        <begin position="1016"/>
        <end position="1040"/>
    </location>
</feature>
<dbReference type="InterPro" id="IPR000873">
    <property type="entry name" value="AMP-dep_synth/lig_dom"/>
</dbReference>
<dbReference type="AlphaFoldDB" id="A0A543CPR8"/>
<dbReference type="GO" id="GO:0008610">
    <property type="term" value="P:lipid biosynthetic process"/>
    <property type="evidence" value="ECO:0007669"/>
    <property type="project" value="UniProtKB-ARBA"/>
</dbReference>
<dbReference type="GO" id="GO:0044550">
    <property type="term" value="P:secondary metabolite biosynthetic process"/>
    <property type="evidence" value="ECO:0007669"/>
    <property type="project" value="TreeGrafter"/>
</dbReference>
<dbReference type="GO" id="GO:0005737">
    <property type="term" value="C:cytoplasm"/>
    <property type="evidence" value="ECO:0007669"/>
    <property type="project" value="TreeGrafter"/>
</dbReference>
<dbReference type="InterPro" id="IPR020806">
    <property type="entry name" value="PKS_PP-bd"/>
</dbReference>
<feature type="compositionally biased region" description="Low complexity" evidence="4">
    <location>
        <begin position="10"/>
        <end position="22"/>
    </location>
</feature>
<dbReference type="InterPro" id="IPR009081">
    <property type="entry name" value="PP-bd_ACP"/>
</dbReference>
<dbReference type="Gene3D" id="3.30.559.30">
    <property type="entry name" value="Nonribosomal peptide synthetase, condensation domain"/>
    <property type="match status" value="1"/>
</dbReference>
<gene>
    <name evidence="6" type="ORF">FB559_4740</name>
</gene>
<comment type="cofactor">
    <cofactor evidence="1">
        <name>pantetheine 4'-phosphate</name>
        <dbReference type="ChEBI" id="CHEBI:47942"/>
    </cofactor>
</comment>
<feature type="region of interest" description="Disordered" evidence="4">
    <location>
        <begin position="1"/>
        <end position="22"/>
    </location>
</feature>
<dbReference type="InterPro" id="IPR006162">
    <property type="entry name" value="Ppantetheine_attach_site"/>
</dbReference>
<keyword evidence="3" id="KW-0597">Phosphoprotein</keyword>
<evidence type="ECO:0000313" key="7">
    <source>
        <dbReference type="Proteomes" id="UP000316096"/>
    </source>
</evidence>
<dbReference type="PANTHER" id="PTHR45527:SF1">
    <property type="entry name" value="FATTY ACID SYNTHASE"/>
    <property type="match status" value="1"/>
</dbReference>
<keyword evidence="6" id="KW-0436">Ligase</keyword>
<dbReference type="InterPro" id="IPR020845">
    <property type="entry name" value="AMP-binding_CS"/>
</dbReference>
<evidence type="ECO:0000256" key="4">
    <source>
        <dbReference type="SAM" id="MobiDB-lite"/>
    </source>
</evidence>
<dbReference type="PROSITE" id="PS50075">
    <property type="entry name" value="CARRIER"/>
    <property type="match status" value="1"/>
</dbReference>
<dbReference type="Proteomes" id="UP000316096">
    <property type="component" value="Unassembled WGS sequence"/>
</dbReference>
<feature type="domain" description="Carrier" evidence="5">
    <location>
        <begin position="514"/>
        <end position="589"/>
    </location>
</feature>
<dbReference type="Pfam" id="PF00501">
    <property type="entry name" value="AMP-binding"/>
    <property type="match status" value="1"/>
</dbReference>
<dbReference type="SMART" id="SM00823">
    <property type="entry name" value="PKS_PP"/>
    <property type="match status" value="1"/>
</dbReference>
<evidence type="ECO:0000256" key="2">
    <source>
        <dbReference type="ARBA" id="ARBA00022450"/>
    </source>
</evidence>
<protein>
    <submittedName>
        <fullName evidence="6">Acyl-CoA synthetase (AMP-forming)/AMP-acid ligase II</fullName>
    </submittedName>
</protein>
<sequence>MTDGAHVSESGTHTRTATRTAGSGTVPALLTARAAVDPDRVALQLADGDRLTYREWDRRSDAVAWGMRDRGLRNGDPVGLVFEADGWIDYAVAYCGVQKAGGVAVPLGAHLGAATIAELLVRCGVAGTVHGRSGPVPATPGWLAGIGELDRNGGPIDVTVRTGDPAQILHTSGTTGIPKGVAATHANLTYGLDPAPRRRPLAHSRHCLHAFALGSNAAQTMLVNALVAAPTTVIAPGFDAEEFGALVERYRIGSVFVVPSMAIELVNRRIPERHDLSSVLLLGSTAAALPPAVALALTGALPGATLTNSYTSTEAAPAQLTMVFDPDRPGALGRPERPGDVRITDEDGWHVRAGRTGAVWLRSAAPPRGYHDDLAAGTRVFADGWVAMGDLGYQDADGYLHLVDRADDVVKSGALAVSTLRVEAALHEHPAVAETAVVGVPHPVLGQVLAAAVVPAGDVTEADLRAFLADRLGRHELPARIRFTESLPYNAAGKVVKGELRAMLALGARRDGPVPESPTETTLARLWTRLLGGGRVSTADDFFALGGDSMRAAQLATLAGEAFGLSIPSALVFDRPDLAGQAAWIDEARPAAGTGMTPGDDRGENPVGSLQEHLLNWMHELEPPRDVGPMQVAVRIHEEVDAAVLADALDALVRRHDALRTRFGRGPDGWTATVLDELPPELVTRTATGTTAADRRHEAAKLVSAEVARSFDWKQGPLVRAVLVRVDAEDHIAALAVHHLVVDGWSMGILLRELGLLYSALRTGHAPWLPPATQSGEVLDWNRRQWPRTRPLWRAELDGAPPAVERFPGRRPARTYRAASHLFHLDQAAELRAAAERYRTSPFVLVAACWLAVLARHTGETEFVALTPVTGRARPEFETAVGCLAQSLLVRVGVGDDPPLGLLVERLRDGLLTATDRQAYPFAEFGAGVPYPVEIPFSRWPGAPHFPGLISEAFELPHGLVWTWTLPGEDRGVPKLELAELAGGRIEGRLTYNRHAFAAGIVGRLADDLMTAVAHATAQDDPDRSEPTGGSPLTPAGSSR</sequence>
<dbReference type="Gene3D" id="1.10.1200.10">
    <property type="entry name" value="ACP-like"/>
    <property type="match status" value="1"/>
</dbReference>
<dbReference type="GO" id="GO:0031177">
    <property type="term" value="F:phosphopantetheine binding"/>
    <property type="evidence" value="ECO:0007669"/>
    <property type="project" value="InterPro"/>
</dbReference>
<dbReference type="Pfam" id="PF13193">
    <property type="entry name" value="AMP-binding_C"/>
    <property type="match status" value="1"/>
</dbReference>
<dbReference type="SUPFAM" id="SSF47336">
    <property type="entry name" value="ACP-like"/>
    <property type="match status" value="1"/>
</dbReference>
<dbReference type="InterPro" id="IPR036736">
    <property type="entry name" value="ACP-like_sf"/>
</dbReference>
<evidence type="ECO:0000256" key="3">
    <source>
        <dbReference type="ARBA" id="ARBA00022553"/>
    </source>
</evidence>
<dbReference type="InterPro" id="IPR045851">
    <property type="entry name" value="AMP-bd_C_sf"/>
</dbReference>